<dbReference type="RefSeq" id="XP_009021352.1">
    <property type="nucleotide sequence ID" value="XM_009023104.1"/>
</dbReference>
<dbReference type="GeneID" id="20205496"/>
<reference evidence="4" key="1">
    <citation type="submission" date="2012-12" db="EMBL/GenBank/DDBJ databases">
        <authorList>
            <person name="Hellsten U."/>
            <person name="Grimwood J."/>
            <person name="Chapman J.A."/>
            <person name="Shapiro H."/>
            <person name="Aerts A."/>
            <person name="Otillar R.P."/>
            <person name="Terry A.Y."/>
            <person name="Boore J.L."/>
            <person name="Simakov O."/>
            <person name="Marletaz F."/>
            <person name="Cho S.-J."/>
            <person name="Edsinger-Gonzales E."/>
            <person name="Havlak P."/>
            <person name="Kuo D.-H."/>
            <person name="Larsson T."/>
            <person name="Lv J."/>
            <person name="Arendt D."/>
            <person name="Savage R."/>
            <person name="Osoegawa K."/>
            <person name="de Jong P."/>
            <person name="Lindberg D.R."/>
            <person name="Seaver E.C."/>
            <person name="Weisblat D.A."/>
            <person name="Putnam N.H."/>
            <person name="Grigoriev I.V."/>
            <person name="Rokhsar D.S."/>
        </authorList>
    </citation>
    <scope>NUCLEOTIDE SEQUENCE</scope>
</reference>
<dbReference type="Proteomes" id="UP000015101">
    <property type="component" value="Unassembled WGS sequence"/>
</dbReference>
<dbReference type="CTD" id="20205496"/>
<proteinExistence type="predicted"/>
<feature type="compositionally biased region" description="Basic and acidic residues" evidence="1">
    <location>
        <begin position="168"/>
        <end position="179"/>
    </location>
</feature>
<name>T1F9J7_HELRO</name>
<dbReference type="EMBL" id="AMQM01005399">
    <property type="status" value="NOT_ANNOTATED_CDS"/>
    <property type="molecule type" value="Genomic_DNA"/>
</dbReference>
<dbReference type="InParanoid" id="T1F9J7"/>
<evidence type="ECO:0000313" key="2">
    <source>
        <dbReference type="EMBL" id="ESO00715.1"/>
    </source>
</evidence>
<feature type="compositionally biased region" description="Basic residues" evidence="1">
    <location>
        <begin position="1"/>
        <end position="19"/>
    </location>
</feature>
<organism evidence="3 4">
    <name type="scientific">Helobdella robusta</name>
    <name type="common">Californian leech</name>
    <dbReference type="NCBI Taxonomy" id="6412"/>
    <lineage>
        <taxon>Eukaryota</taxon>
        <taxon>Metazoa</taxon>
        <taxon>Spiralia</taxon>
        <taxon>Lophotrochozoa</taxon>
        <taxon>Annelida</taxon>
        <taxon>Clitellata</taxon>
        <taxon>Hirudinea</taxon>
        <taxon>Rhynchobdellida</taxon>
        <taxon>Glossiphoniidae</taxon>
        <taxon>Helobdella</taxon>
    </lineage>
</organism>
<evidence type="ECO:0000313" key="4">
    <source>
        <dbReference type="Proteomes" id="UP000015101"/>
    </source>
</evidence>
<feature type="region of interest" description="Disordered" evidence="1">
    <location>
        <begin position="1"/>
        <end position="26"/>
    </location>
</feature>
<keyword evidence="4" id="KW-1185">Reference proteome</keyword>
<protein>
    <submittedName>
        <fullName evidence="2 3">Uncharacterized protein</fullName>
    </submittedName>
</protein>
<reference evidence="2 4" key="2">
    <citation type="journal article" date="2013" name="Nature">
        <title>Insights into bilaterian evolution from three spiralian genomes.</title>
        <authorList>
            <person name="Simakov O."/>
            <person name="Marletaz F."/>
            <person name="Cho S.J."/>
            <person name="Edsinger-Gonzales E."/>
            <person name="Havlak P."/>
            <person name="Hellsten U."/>
            <person name="Kuo D.H."/>
            <person name="Larsson T."/>
            <person name="Lv J."/>
            <person name="Arendt D."/>
            <person name="Savage R."/>
            <person name="Osoegawa K."/>
            <person name="de Jong P."/>
            <person name="Grimwood J."/>
            <person name="Chapman J.A."/>
            <person name="Shapiro H."/>
            <person name="Aerts A."/>
            <person name="Otillar R.P."/>
            <person name="Terry A.Y."/>
            <person name="Boore J.L."/>
            <person name="Grigoriev I.V."/>
            <person name="Lindberg D.R."/>
            <person name="Seaver E.C."/>
            <person name="Weisblat D.A."/>
            <person name="Putnam N.H."/>
            <person name="Rokhsar D.S."/>
        </authorList>
    </citation>
    <scope>NUCLEOTIDE SEQUENCE</scope>
</reference>
<evidence type="ECO:0000256" key="1">
    <source>
        <dbReference type="SAM" id="MobiDB-lite"/>
    </source>
</evidence>
<feature type="region of interest" description="Disordered" evidence="1">
    <location>
        <begin position="139"/>
        <end position="179"/>
    </location>
</feature>
<dbReference type="HOGENOM" id="CLU_1130139_0_0_1"/>
<dbReference type="EnsemblMetazoa" id="HelroT175704">
    <property type="protein sequence ID" value="HelroP175704"/>
    <property type="gene ID" value="HelroG175704"/>
</dbReference>
<feature type="compositionally biased region" description="Basic and acidic residues" evidence="1">
    <location>
        <begin position="139"/>
        <end position="161"/>
    </location>
</feature>
<dbReference type="AlphaFoldDB" id="T1F9J7"/>
<dbReference type="KEGG" id="hro:HELRODRAFT_175704"/>
<gene>
    <name evidence="3" type="primary">20205496</name>
    <name evidence="2" type="ORF">HELRODRAFT_175704</name>
</gene>
<evidence type="ECO:0000313" key="3">
    <source>
        <dbReference type="EnsemblMetazoa" id="HelroP175704"/>
    </source>
</evidence>
<sequence>MPKSKYKISKTKQPLKSKRQISEPETDQETIEFVWSTQVSNAWNRMKYQLEHPLEGRIPPIPGIIDCKKDIYISQLVPMYADVLNERWNRKQMELWAQYDETSLEHVVRNFWSPHFLPRRIALPNIVTFDKSDDLIKTTDKKGKKTQEKPDEVKPDKSKQQDKKKKKVANEEKAEKNEPTVVAAEKRNIKVPCMNIFPQLNLTQSLLSLISEPKVDKPVIETSESNIENKKNLKKGTKAVKNKKNK</sequence>
<accession>T1F9J7</accession>
<dbReference type="EMBL" id="KB096900">
    <property type="protein sequence ID" value="ESO00715.1"/>
    <property type="molecule type" value="Genomic_DNA"/>
</dbReference>
<reference evidence="3" key="3">
    <citation type="submission" date="2015-06" db="UniProtKB">
        <authorList>
            <consortium name="EnsemblMetazoa"/>
        </authorList>
    </citation>
    <scope>IDENTIFICATION</scope>
</reference>